<comment type="function">
    <text evidence="1 5">NHase catalyzes the hydration of various nitrile compounds to the corresponding amides.</text>
</comment>
<accession>B8IQW0</accession>
<evidence type="ECO:0000256" key="4">
    <source>
        <dbReference type="ARBA" id="ARBA00044877"/>
    </source>
</evidence>
<dbReference type="OrthoDB" id="3478924at2"/>
<dbReference type="GO" id="GO:0046914">
    <property type="term" value="F:transition metal ion binding"/>
    <property type="evidence" value="ECO:0007669"/>
    <property type="project" value="InterPro"/>
</dbReference>
<dbReference type="Proteomes" id="UP000008207">
    <property type="component" value="Chromosome"/>
</dbReference>
<dbReference type="InterPro" id="IPR042262">
    <property type="entry name" value="CN_hydtase_beta_C"/>
</dbReference>
<feature type="domain" description="Nitrile hydratase beta subunit" evidence="6">
    <location>
        <begin position="121"/>
        <end position="218"/>
    </location>
</feature>
<organism evidence="8 9">
    <name type="scientific">Methylobacterium nodulans (strain LMG 21967 / CNCM I-2342 / ORS 2060)</name>
    <dbReference type="NCBI Taxonomy" id="460265"/>
    <lineage>
        <taxon>Bacteria</taxon>
        <taxon>Pseudomonadati</taxon>
        <taxon>Pseudomonadota</taxon>
        <taxon>Alphaproteobacteria</taxon>
        <taxon>Hyphomicrobiales</taxon>
        <taxon>Methylobacteriaceae</taxon>
        <taxon>Methylobacterium</taxon>
    </lineage>
</organism>
<dbReference type="InterPro" id="IPR008990">
    <property type="entry name" value="Elect_transpt_acc-like_dom_sf"/>
</dbReference>
<keyword evidence="9" id="KW-1185">Reference proteome</keyword>
<evidence type="ECO:0000256" key="2">
    <source>
        <dbReference type="ARBA" id="ARBA00009098"/>
    </source>
</evidence>
<dbReference type="Pfam" id="PF02211">
    <property type="entry name" value="NHase_beta_C"/>
    <property type="match status" value="1"/>
</dbReference>
<dbReference type="PIRSF" id="PIRSF001427">
    <property type="entry name" value="NHase_beta"/>
    <property type="match status" value="1"/>
</dbReference>
<name>B8IQW0_METNO</name>
<protein>
    <recommendedName>
        <fullName evidence="5">Nitrile hydratase subunit beta</fullName>
        <shortName evidence="5">NHase</shortName>
        <ecNumber evidence="5">4.2.1.84</ecNumber>
    </recommendedName>
</protein>
<evidence type="ECO:0000259" key="7">
    <source>
        <dbReference type="Pfam" id="PF21006"/>
    </source>
</evidence>
<dbReference type="HOGENOM" id="CLU_106294_0_0_5"/>
<evidence type="ECO:0000259" key="6">
    <source>
        <dbReference type="Pfam" id="PF02211"/>
    </source>
</evidence>
<dbReference type="NCBIfam" id="TIGR03888">
    <property type="entry name" value="nitrile_beta"/>
    <property type="match status" value="1"/>
</dbReference>
<sequence length="231" mass="25226">MNGGQDLGGMQGFGPIGFEADEPWFHAPWERRVFALALAMGFTGAWNLDASRAARESLPPGEYLTSSYYAIWFKALEKQVLRHGLASEEELAAGAALTPPAPVARVLRAEQVAPLFAQGFPSDRPSPHPARFAVGDEVTAKTINPVGHTRLPRYVRGRTGTVERVHGTFVFPDSNAHFAGEAPQWLYTVRFPGVELWGEDADPGLAVSVNAFESYLEPARRAEVRRPEADA</sequence>
<dbReference type="InterPro" id="IPR003168">
    <property type="entry name" value="Nitrile_hydratase_bsu"/>
</dbReference>
<dbReference type="Pfam" id="PF21006">
    <property type="entry name" value="NHase_beta_N"/>
    <property type="match status" value="1"/>
</dbReference>
<evidence type="ECO:0000256" key="3">
    <source>
        <dbReference type="ARBA" id="ARBA00023239"/>
    </source>
</evidence>
<reference evidence="8 9" key="1">
    <citation type="submission" date="2009-01" db="EMBL/GenBank/DDBJ databases">
        <title>Complete sequence of chromosome of Methylobacterium nodulans ORS 2060.</title>
        <authorList>
            <consortium name="US DOE Joint Genome Institute"/>
            <person name="Lucas S."/>
            <person name="Copeland A."/>
            <person name="Lapidus A."/>
            <person name="Glavina del Rio T."/>
            <person name="Dalin E."/>
            <person name="Tice H."/>
            <person name="Bruce D."/>
            <person name="Goodwin L."/>
            <person name="Pitluck S."/>
            <person name="Sims D."/>
            <person name="Brettin T."/>
            <person name="Detter J.C."/>
            <person name="Han C."/>
            <person name="Larimer F."/>
            <person name="Land M."/>
            <person name="Hauser L."/>
            <person name="Kyrpides N."/>
            <person name="Ivanova N."/>
            <person name="Marx C.J."/>
            <person name="Richardson P."/>
        </authorList>
    </citation>
    <scope>NUCLEOTIDE SEQUENCE [LARGE SCALE GENOMIC DNA]</scope>
    <source>
        <strain evidence="9">LMG 21967 / CNCM I-2342 / ORS 2060</strain>
    </source>
</reference>
<proteinExistence type="inferred from homology"/>
<dbReference type="InterPro" id="IPR049054">
    <property type="entry name" value="CN_hydtase_beta-like_N"/>
</dbReference>
<keyword evidence="3 5" id="KW-0456">Lyase</keyword>
<evidence type="ECO:0000256" key="5">
    <source>
        <dbReference type="PIRNR" id="PIRNR001427"/>
    </source>
</evidence>
<dbReference type="Gene3D" id="2.30.30.50">
    <property type="match status" value="1"/>
</dbReference>
<dbReference type="GO" id="GO:0018822">
    <property type="term" value="F:nitrile hydratase activity"/>
    <property type="evidence" value="ECO:0007669"/>
    <property type="project" value="UniProtKB-EC"/>
</dbReference>
<dbReference type="EMBL" id="CP001349">
    <property type="protein sequence ID" value="ACL62405.1"/>
    <property type="molecule type" value="Genomic_DNA"/>
</dbReference>
<evidence type="ECO:0000313" key="8">
    <source>
        <dbReference type="EMBL" id="ACL62405.1"/>
    </source>
</evidence>
<feature type="domain" description="Nitrile hydratase beta subunit-like N-terminal" evidence="7">
    <location>
        <begin position="1"/>
        <end position="112"/>
    </location>
</feature>
<dbReference type="Gene3D" id="1.10.472.20">
    <property type="entry name" value="Nitrile hydratase, beta subunit"/>
    <property type="match status" value="1"/>
</dbReference>
<comment type="similarity">
    <text evidence="2 5">Belongs to the nitrile hydratase subunit beta family.</text>
</comment>
<dbReference type="RefSeq" id="WP_015933957.1">
    <property type="nucleotide sequence ID" value="NC_011894.1"/>
</dbReference>
<dbReference type="eggNOG" id="ENOG502Z87Q">
    <property type="taxonomic scope" value="Bacteria"/>
</dbReference>
<dbReference type="InterPro" id="IPR024690">
    <property type="entry name" value="CN_hydtase_beta_dom_C"/>
</dbReference>
<dbReference type="AlphaFoldDB" id="B8IQW0"/>
<gene>
    <name evidence="8" type="ordered locus">Mnod_7675</name>
</gene>
<dbReference type="SUPFAM" id="SSF50090">
    <property type="entry name" value="Electron transport accessory proteins"/>
    <property type="match status" value="1"/>
</dbReference>
<dbReference type="KEGG" id="mno:Mnod_7675"/>
<dbReference type="EC" id="4.2.1.84" evidence="5"/>
<evidence type="ECO:0000313" key="9">
    <source>
        <dbReference type="Proteomes" id="UP000008207"/>
    </source>
</evidence>
<evidence type="ECO:0000256" key="1">
    <source>
        <dbReference type="ARBA" id="ARBA00004042"/>
    </source>
</evidence>
<comment type="catalytic activity">
    <reaction evidence="4 5">
        <text>an aliphatic primary amide = an aliphatic nitrile + H2O</text>
        <dbReference type="Rhea" id="RHEA:12673"/>
        <dbReference type="ChEBI" id="CHEBI:15377"/>
        <dbReference type="ChEBI" id="CHEBI:65285"/>
        <dbReference type="ChEBI" id="CHEBI:80291"/>
        <dbReference type="EC" id="4.2.1.84"/>
    </reaction>
</comment>
<dbReference type="STRING" id="460265.Mnod_7675"/>